<evidence type="ECO:0000256" key="1">
    <source>
        <dbReference type="ARBA" id="ARBA00007613"/>
    </source>
</evidence>
<dbReference type="InterPro" id="IPR010131">
    <property type="entry name" value="MdtP/NodT-like"/>
</dbReference>
<evidence type="ECO:0000256" key="2">
    <source>
        <dbReference type="SAM" id="Coils"/>
    </source>
</evidence>
<feature type="chain" id="PRO_5042618690" evidence="4">
    <location>
        <begin position="41"/>
        <end position="444"/>
    </location>
</feature>
<evidence type="ECO:0000256" key="3">
    <source>
        <dbReference type="SAM" id="MobiDB-lite"/>
    </source>
</evidence>
<keyword evidence="2" id="KW-0175">Coiled coil</keyword>
<dbReference type="Gene3D" id="1.20.1600.10">
    <property type="entry name" value="Outer membrane efflux proteins (OEP)"/>
    <property type="match status" value="1"/>
</dbReference>
<evidence type="ECO:0000313" key="5">
    <source>
        <dbReference type="EMBL" id="MDX4952182.1"/>
    </source>
</evidence>
<dbReference type="GO" id="GO:0015562">
    <property type="term" value="F:efflux transmembrane transporter activity"/>
    <property type="evidence" value="ECO:0007669"/>
    <property type="project" value="InterPro"/>
</dbReference>
<dbReference type="Proteomes" id="UP001287445">
    <property type="component" value="Unassembled WGS sequence"/>
</dbReference>
<gene>
    <name evidence="5" type="ORF">SGN30_01975</name>
</gene>
<dbReference type="RefSeq" id="WP_319071277.1">
    <property type="nucleotide sequence ID" value="NZ_JAWWMZ010000001.1"/>
</dbReference>
<proteinExistence type="inferred from homology"/>
<organism evidence="5 6">
    <name type="scientific">Delftia acidovorans</name>
    <name type="common">Pseudomonas acidovorans</name>
    <name type="synonym">Comamonas acidovorans</name>
    <dbReference type="NCBI Taxonomy" id="80866"/>
    <lineage>
        <taxon>Bacteria</taxon>
        <taxon>Pseudomonadati</taxon>
        <taxon>Pseudomonadota</taxon>
        <taxon>Betaproteobacteria</taxon>
        <taxon>Burkholderiales</taxon>
        <taxon>Comamonadaceae</taxon>
        <taxon>Delftia</taxon>
    </lineage>
</organism>
<feature type="coiled-coil region" evidence="2">
    <location>
        <begin position="353"/>
        <end position="380"/>
    </location>
</feature>
<sequence>MSFPSSFPSRTASHAPWSAWPGPRALLVMAVLTACGAVQAGEPADAAAPSAAAVSESTPAGPPLDLQQALALALDGNPGLRAARRALEASDGAVLQSRARPNPELAWSQEDTRRSTRTLTVQLNQTLEVGGKREARMRVAERGRDLAQAELAGAEAALRADVGTAFFGVLAAQQRVVLAGQTLEIASSAREAAARRVAAGKVAPLEETRARVAESGARLEQAQARSGLRVARGQLQALWGERIRPFGQAEGAVDALPQLPELATLQQRIEQAPAVLRARQALEQSRATADLERARRLPDPTVSLGVKRATEVGRNQLVVGVSVPLPVLDSNRGNQLQALRLADQAEEQLLATRVQLQAQLFEARELLQASREQARQLAEEVLPTARTAYELASRGFALGKFGYLDVLDAQRTWSEARSQYLDQLLATHRAAADIDRLLGTESGL</sequence>
<dbReference type="PANTHER" id="PTHR30203">
    <property type="entry name" value="OUTER MEMBRANE CATION EFFLUX PROTEIN"/>
    <property type="match status" value="1"/>
</dbReference>
<dbReference type="InterPro" id="IPR003423">
    <property type="entry name" value="OMP_efflux"/>
</dbReference>
<protein>
    <submittedName>
        <fullName evidence="5">TolC family protein</fullName>
    </submittedName>
</protein>
<keyword evidence="4" id="KW-0732">Signal</keyword>
<reference evidence="5" key="1">
    <citation type="submission" date="2023-11" db="EMBL/GenBank/DDBJ databases">
        <title>Identification and selenium tolerance of Delftia acidovorans R3-25.</title>
        <authorList>
            <person name="Zhang S."/>
            <person name="Liu Y."/>
            <person name="Guo Y."/>
        </authorList>
    </citation>
    <scope>NUCLEOTIDE SEQUENCE</scope>
    <source>
        <strain evidence="5">R3-25</strain>
    </source>
</reference>
<name>A0AAJ2VB16_DELAC</name>
<dbReference type="EMBL" id="JAWWMZ010000001">
    <property type="protein sequence ID" value="MDX4952182.1"/>
    <property type="molecule type" value="Genomic_DNA"/>
</dbReference>
<dbReference type="AlphaFoldDB" id="A0AAJ2VB16"/>
<feature type="signal peptide" evidence="4">
    <location>
        <begin position="1"/>
        <end position="40"/>
    </location>
</feature>
<dbReference type="PANTHER" id="PTHR30203:SF24">
    <property type="entry name" value="BLR4935 PROTEIN"/>
    <property type="match status" value="1"/>
</dbReference>
<evidence type="ECO:0000313" key="6">
    <source>
        <dbReference type="Proteomes" id="UP001287445"/>
    </source>
</evidence>
<dbReference type="SUPFAM" id="SSF56954">
    <property type="entry name" value="Outer membrane efflux proteins (OEP)"/>
    <property type="match status" value="1"/>
</dbReference>
<evidence type="ECO:0000256" key="4">
    <source>
        <dbReference type="SAM" id="SignalP"/>
    </source>
</evidence>
<dbReference type="Pfam" id="PF02321">
    <property type="entry name" value="OEP"/>
    <property type="match status" value="2"/>
</dbReference>
<comment type="caution">
    <text evidence="5">The sequence shown here is derived from an EMBL/GenBank/DDBJ whole genome shotgun (WGS) entry which is preliminary data.</text>
</comment>
<comment type="similarity">
    <text evidence="1">Belongs to the outer membrane factor (OMF) (TC 1.B.17) family.</text>
</comment>
<accession>A0AAJ2VB16</accession>
<feature type="region of interest" description="Disordered" evidence="3">
    <location>
        <begin position="91"/>
        <end position="113"/>
    </location>
</feature>